<feature type="compositionally biased region" description="Low complexity" evidence="1">
    <location>
        <begin position="243"/>
        <end position="273"/>
    </location>
</feature>
<dbReference type="InterPro" id="IPR054030">
    <property type="entry name" value="Gp5_Vgr_C"/>
</dbReference>
<accession>A0ABQ0D5I9</accession>
<dbReference type="Gene3D" id="3.55.50.10">
    <property type="entry name" value="Baseplate protein-like domains"/>
    <property type="match status" value="1"/>
</dbReference>
<evidence type="ECO:0000313" key="5">
    <source>
        <dbReference type="Proteomes" id="UP001562457"/>
    </source>
</evidence>
<protein>
    <recommendedName>
        <fullName evidence="6">Gp5/Type VI secretion system Vgr protein OB-fold domain-containing protein</fullName>
    </recommendedName>
</protein>
<evidence type="ECO:0000256" key="1">
    <source>
        <dbReference type="SAM" id="MobiDB-lite"/>
    </source>
</evidence>
<organism evidence="4 5">
    <name type="scientific">Helicobacter trogontum</name>
    <dbReference type="NCBI Taxonomy" id="50960"/>
    <lineage>
        <taxon>Bacteria</taxon>
        <taxon>Pseudomonadati</taxon>
        <taxon>Campylobacterota</taxon>
        <taxon>Epsilonproteobacteria</taxon>
        <taxon>Campylobacterales</taxon>
        <taxon>Helicobacteraceae</taxon>
        <taxon>Helicobacter</taxon>
    </lineage>
</organism>
<dbReference type="Pfam" id="PF04717">
    <property type="entry name" value="Phage_base_V"/>
    <property type="match status" value="1"/>
</dbReference>
<reference evidence="4 5" key="1">
    <citation type="submission" date="2024-06" db="EMBL/GenBank/DDBJ databases">
        <title>Draft genome sequence of Helicobacter trogontum NHP16-4001.</title>
        <authorList>
            <person name="Rimbara E."/>
            <person name="Suzuki M."/>
        </authorList>
    </citation>
    <scope>NUCLEOTIDE SEQUENCE [LARGE SCALE GENOMIC DNA]</scope>
    <source>
        <strain evidence="4 5">NHP16-4001</strain>
    </source>
</reference>
<sequence>MSYLQLSIDSLSFTITKAHIKESLQSPFVISCEGYIESIHSDILHVFSTQTKTSTSLTHTPNVYDSSFHPNLLLDSQATFSFTNPYAQHNILSFTHNTSRTANPKSTNTYHGIITQVSYLGTSSKEHTSSQNTSKLQYKHCFSLSLSATLIRLCYNNASRIYTNSTVVDIIKSLLYANASFLGKALDFSFIHAQYPIQEIITQYNESDLAFLVRIAHNSGLYFYEDATTLYVCDSMPSHISPSSTNQTTTTNHTNTSLQTGTAKQANTSLPSSASSSITTLLYNPNATNTLNEECISNFGTSQSIKAHTFSAAYSPHTTPSDIVLDTHTPYSLHDNSHTHDSIHTTSATSYLQEHTYTTNLSFTQNPNTKAFLTLQQQHALMTHALFEATSNITHLHLGQLVALQHAHASTPKDLLDTTFYVIAIEHTLISKEQDTSVLSTNNTNTHNKSLDSNHYYSNTLTLLPTHLTFIPSPKAKPTPPISTQGIVVGEGYTQATNLTQANATLQQEANTIYTDSYGRIQVRPHIFYAYALHQAHNTVQQSNDDITQYNTTQQGNDENTQHHNYGVAQQNGYNIPQQHNTSIQQSNDDITQSPMYNAQSLHTTTQTTATSTPTSATTSLLHTHTAFLRVAYPIASNSSGFFALPRVGDEVIIAYMDNDIDKPFISGSLYNTTNPIPSTLPKQDHITTLSSKTIGAQEYGYNQLCFSNLKDNEEISLRAQKDYTQSINNNFSQTIHNNKDSKVKGSYTESITKYHKQEILGLKDVRVGAEYLTNVALSKDTIVGLSNTLNIGENNKLRVVKDSSEYVGGDKEVEIGNNLSSSVSGDRVENVRGNSVEAVEGTLDIQSTKEINISTQSHINVNAIDNILFFGKESASFETQKELSFIADNTDMESKSHLTATAGNQITHQVGDTQIITKGDCVIIKAGGVEVVIDSNGLVVKGGEVKSE</sequence>
<dbReference type="InterPro" id="IPR006531">
    <property type="entry name" value="Gp5/Vgr_OB"/>
</dbReference>
<dbReference type="SUPFAM" id="SSF69279">
    <property type="entry name" value="Phage tail proteins"/>
    <property type="match status" value="2"/>
</dbReference>
<name>A0ABQ0D5I9_9HELI</name>
<evidence type="ECO:0000259" key="2">
    <source>
        <dbReference type="Pfam" id="PF04717"/>
    </source>
</evidence>
<dbReference type="SUPFAM" id="SSF69255">
    <property type="entry name" value="gp5 N-terminal domain-like"/>
    <property type="match status" value="1"/>
</dbReference>
<dbReference type="EMBL" id="BAAFHN010000048">
    <property type="protein sequence ID" value="GAB0173626.1"/>
    <property type="molecule type" value="Genomic_DNA"/>
</dbReference>
<comment type="caution">
    <text evidence="4">The sequence shown here is derived from an EMBL/GenBank/DDBJ whole genome shotgun (WGS) entry which is preliminary data.</text>
</comment>
<dbReference type="SUPFAM" id="SSF69349">
    <property type="entry name" value="Phage fibre proteins"/>
    <property type="match status" value="1"/>
</dbReference>
<proteinExistence type="predicted"/>
<feature type="domain" description="Gp5/Type VI secretion system Vgr C-terminal trimerisation" evidence="3">
    <location>
        <begin position="691"/>
        <end position="800"/>
    </location>
</feature>
<feature type="domain" description="Gp5/Type VI secretion system Vgr protein OB-fold" evidence="2">
    <location>
        <begin position="625"/>
        <end position="671"/>
    </location>
</feature>
<dbReference type="RefSeq" id="WP_369607686.1">
    <property type="nucleotide sequence ID" value="NZ_BAAFHN010000048.1"/>
</dbReference>
<evidence type="ECO:0000313" key="4">
    <source>
        <dbReference type="EMBL" id="GAB0173626.1"/>
    </source>
</evidence>
<evidence type="ECO:0000259" key="3">
    <source>
        <dbReference type="Pfam" id="PF22178"/>
    </source>
</evidence>
<gene>
    <name evidence="4" type="ORF">NHP164001_16470</name>
</gene>
<feature type="region of interest" description="Disordered" evidence="1">
    <location>
        <begin position="241"/>
        <end position="273"/>
    </location>
</feature>
<keyword evidence="5" id="KW-1185">Reference proteome</keyword>
<dbReference type="Gene3D" id="2.40.50.230">
    <property type="entry name" value="Gp5 N-terminal domain"/>
    <property type="match status" value="1"/>
</dbReference>
<evidence type="ECO:0008006" key="6">
    <source>
        <dbReference type="Google" id="ProtNLM"/>
    </source>
</evidence>
<dbReference type="Pfam" id="PF22178">
    <property type="entry name" value="Gp5_trimer_C"/>
    <property type="match status" value="1"/>
</dbReference>
<dbReference type="Pfam" id="PF05954">
    <property type="entry name" value="Phage_GPD"/>
    <property type="match status" value="1"/>
</dbReference>
<dbReference type="Proteomes" id="UP001562457">
    <property type="component" value="Unassembled WGS sequence"/>
</dbReference>
<dbReference type="InterPro" id="IPR037026">
    <property type="entry name" value="Vgr_OB-fold_dom_sf"/>
</dbReference>